<gene>
    <name evidence="1" type="ORF">D1639_07760</name>
</gene>
<organism evidence="1">
    <name type="scientific">Muribaculaceae bacterium Z82</name>
    <dbReference type="NCBI Taxonomy" id="2304548"/>
    <lineage>
        <taxon>Bacteria</taxon>
        <taxon>Pseudomonadati</taxon>
        <taxon>Bacteroidota</taxon>
        <taxon>Bacteroidia</taxon>
        <taxon>Bacteroidales</taxon>
        <taxon>Muribaculaceae</taxon>
    </lineage>
</organism>
<accession>A0A7C9NBJ0</accession>
<sequence>MARLLFSERFADDLSRVETAKLEQRILENLKNIERFGDIGSSLVPKSIKRDFGSNVRKIAVNPFDLVYTYYPESDTAYIEALVHQRAAF</sequence>
<evidence type="ECO:0000313" key="1">
    <source>
        <dbReference type="EMBL" id="NBI34923.1"/>
    </source>
</evidence>
<reference evidence="1" key="1">
    <citation type="submission" date="2018-08" db="EMBL/GenBank/DDBJ databases">
        <title>Murine metabolic-syndrome-specific gut microbial biobank.</title>
        <authorList>
            <person name="Liu C."/>
        </authorList>
    </citation>
    <scope>NUCLEOTIDE SEQUENCE [LARGE SCALE GENOMIC DNA]</scope>
    <source>
        <strain evidence="1">Z82</strain>
    </source>
</reference>
<comment type="caution">
    <text evidence="1">The sequence shown here is derived from an EMBL/GenBank/DDBJ whole genome shotgun (WGS) entry which is preliminary data.</text>
</comment>
<protein>
    <submittedName>
        <fullName evidence="1">Sirohydrochlorin cobaltochelatase</fullName>
    </submittedName>
</protein>
<dbReference type="EMBL" id="QWKH01000055">
    <property type="protein sequence ID" value="NBI34923.1"/>
    <property type="molecule type" value="Genomic_DNA"/>
</dbReference>
<name>A0A7C9NBJ0_9BACT</name>
<dbReference type="AlphaFoldDB" id="A0A7C9NBJ0"/>
<proteinExistence type="predicted"/>